<dbReference type="SUPFAM" id="SSF56349">
    <property type="entry name" value="DNA breaking-rejoining enzymes"/>
    <property type="match status" value="1"/>
</dbReference>
<keyword evidence="4" id="KW-1185">Reference proteome</keyword>
<dbReference type="PANTHER" id="PTHR30349">
    <property type="entry name" value="PHAGE INTEGRASE-RELATED"/>
    <property type="match status" value="1"/>
</dbReference>
<dbReference type="Gene3D" id="1.10.443.10">
    <property type="entry name" value="Intergrase catalytic core"/>
    <property type="match status" value="1"/>
</dbReference>
<dbReference type="KEGG" id="dat:HRM2_19110"/>
<dbReference type="InterPro" id="IPR011010">
    <property type="entry name" value="DNA_brk_join_enz"/>
</dbReference>
<dbReference type="RefSeq" id="WP_015903798.1">
    <property type="nucleotide sequence ID" value="NC_012108.1"/>
</dbReference>
<dbReference type="Pfam" id="PF00589">
    <property type="entry name" value="Phage_integrase"/>
    <property type="match status" value="1"/>
</dbReference>
<dbReference type="GO" id="GO:0003677">
    <property type="term" value="F:DNA binding"/>
    <property type="evidence" value="ECO:0007669"/>
    <property type="project" value="InterPro"/>
</dbReference>
<evidence type="ECO:0000259" key="2">
    <source>
        <dbReference type="PROSITE" id="PS51898"/>
    </source>
</evidence>
<dbReference type="InterPro" id="IPR050090">
    <property type="entry name" value="Tyrosine_recombinase_XerCD"/>
</dbReference>
<dbReference type="AlphaFoldDB" id="C0QC00"/>
<sequence length="197" mass="22117">MANNNGLKKGSIITVEPIRKQKDIKAISRLLSSKPRDYLLWVMGINNGLRANDLVRIRYNQVEGLKAGAAIKIVETKTGKTNVLVINKSVYKALENFVKAVNPGADDYLFRSRKGKGHISSQSVGRLIRSWTSAINLKGQYGAHTLRKTFGYQQRVHFGAGYEILCKRYNHSSPAITMRYLGIQDKEVHELLMNEVG</sequence>
<dbReference type="STRING" id="177437.HRM2_19110"/>
<reference evidence="3 4" key="1">
    <citation type="journal article" date="2009" name="Environ. Microbiol.">
        <title>Genome sequence of Desulfobacterium autotrophicum HRM2, a marine sulfate reducer oxidizing organic carbon completely to carbon dioxide.</title>
        <authorList>
            <person name="Strittmatter A.W."/>
            <person name="Liesegang H."/>
            <person name="Rabus R."/>
            <person name="Decker I."/>
            <person name="Amann J."/>
            <person name="Andres S."/>
            <person name="Henne A."/>
            <person name="Fricke W.F."/>
            <person name="Martinez-Arias R."/>
            <person name="Bartels D."/>
            <person name="Goesmann A."/>
            <person name="Krause L."/>
            <person name="Puehler A."/>
            <person name="Klenk H.P."/>
            <person name="Richter M."/>
            <person name="Schuler M."/>
            <person name="Gloeckner F.O."/>
            <person name="Meyerdierks A."/>
            <person name="Gottschalk G."/>
            <person name="Amann R."/>
        </authorList>
    </citation>
    <scope>NUCLEOTIDE SEQUENCE [LARGE SCALE GENOMIC DNA]</scope>
    <source>
        <strain evidence="4">ATCC 43914 / DSM 3382 / HRM2</strain>
    </source>
</reference>
<dbReference type="HOGENOM" id="CLU_027562_33_1_7"/>
<accession>C0QC00</accession>
<feature type="domain" description="Tyr recombinase" evidence="2">
    <location>
        <begin position="13"/>
        <end position="193"/>
    </location>
</feature>
<gene>
    <name evidence="3" type="ordered locus">HRM2_19110</name>
</gene>
<dbReference type="OrthoDB" id="9788852at2"/>
<protein>
    <submittedName>
        <fullName evidence="3">Site-specific recombinase/integrase XerD</fullName>
    </submittedName>
</protein>
<evidence type="ECO:0000313" key="3">
    <source>
        <dbReference type="EMBL" id="ACN15012.1"/>
    </source>
</evidence>
<keyword evidence="1" id="KW-0233">DNA recombination</keyword>
<evidence type="ECO:0000313" key="4">
    <source>
        <dbReference type="Proteomes" id="UP000000442"/>
    </source>
</evidence>
<organism evidence="3 4">
    <name type="scientific">Desulforapulum autotrophicum (strain ATCC 43914 / DSM 3382 / VKM B-1955 / HRM2)</name>
    <name type="common">Desulfobacterium autotrophicum</name>
    <dbReference type="NCBI Taxonomy" id="177437"/>
    <lineage>
        <taxon>Bacteria</taxon>
        <taxon>Pseudomonadati</taxon>
        <taxon>Thermodesulfobacteriota</taxon>
        <taxon>Desulfobacteria</taxon>
        <taxon>Desulfobacterales</taxon>
        <taxon>Desulfobacteraceae</taxon>
        <taxon>Desulforapulum</taxon>
    </lineage>
</organism>
<dbReference type="InterPro" id="IPR013762">
    <property type="entry name" value="Integrase-like_cat_sf"/>
</dbReference>
<dbReference type="PROSITE" id="PS51898">
    <property type="entry name" value="TYR_RECOMBINASE"/>
    <property type="match status" value="1"/>
</dbReference>
<dbReference type="GO" id="GO:0015074">
    <property type="term" value="P:DNA integration"/>
    <property type="evidence" value="ECO:0007669"/>
    <property type="project" value="InterPro"/>
</dbReference>
<dbReference type="InterPro" id="IPR002104">
    <property type="entry name" value="Integrase_catalytic"/>
</dbReference>
<dbReference type="Proteomes" id="UP000000442">
    <property type="component" value="Chromosome"/>
</dbReference>
<name>C0QC00_DESAH</name>
<dbReference type="eggNOG" id="COG0582">
    <property type="taxonomic scope" value="Bacteria"/>
</dbReference>
<dbReference type="GO" id="GO:0006310">
    <property type="term" value="P:DNA recombination"/>
    <property type="evidence" value="ECO:0007669"/>
    <property type="project" value="UniProtKB-KW"/>
</dbReference>
<dbReference type="PANTHER" id="PTHR30349:SF82">
    <property type="entry name" value="INTEGRASE_RECOMBINASE YOEC-RELATED"/>
    <property type="match status" value="1"/>
</dbReference>
<evidence type="ECO:0000256" key="1">
    <source>
        <dbReference type="ARBA" id="ARBA00023172"/>
    </source>
</evidence>
<proteinExistence type="predicted"/>
<dbReference type="EMBL" id="CP001087">
    <property type="protein sequence ID" value="ACN15012.1"/>
    <property type="molecule type" value="Genomic_DNA"/>
</dbReference>